<dbReference type="InterPro" id="IPR000780">
    <property type="entry name" value="CheR_MeTrfase"/>
</dbReference>
<dbReference type="PROSITE" id="PS50109">
    <property type="entry name" value="HIS_KIN"/>
    <property type="match status" value="1"/>
</dbReference>
<dbReference type="GO" id="GO:0000156">
    <property type="term" value="F:phosphorelay response regulator activity"/>
    <property type="evidence" value="ECO:0007669"/>
    <property type="project" value="InterPro"/>
</dbReference>
<proteinExistence type="predicted"/>
<sequence>MNTPNDQPEKQPITNHAALPVVALGASAGGLDAIVQLLSVLTADTGMAYVIIQHLAPTHESMLSSILGKHTKMTVQEVTDRVLVEPNVVYIIPPGKDMEIIDGHLTLAPRTAKLNMPIDKFFISLAEVKGSDAIGIVLSGAATDGTAGLKAIREAGGLTIVQDDSAKFQSMPKSAIAEGVVDLVLRPEDIAKELIKISRNPFARKSLDDAGEEKDNNDEEVQHIFKQLKEYAGVNFNFYKETSVYRRMIRRMLIINLQSFKDYNNYLKEHREELNLLYDDLLINVTRFFREPETNEYVSSTLLPHILKNKKNNEPIRIWVPACAAGQEVYSLAMLLLETTNTHKQKPVIQIFGSDLSENCIKKARIGVYSKNEVDNIPPPLLTRYFDAIDVGYRVKKTIKELCLFTRHNVLTDPPFSRLDLISCCNFLIYLKAEGQHKVIHTFHYALQNDGYLVLGKSETIGNATKYFKYVGNEFKANIYIKEFYKRALLLNQTFLNDNLRVQDSEEKQKINSIPGAAPLNLAVDHLLLTQFIPSNVVINKEMEILQFRGSTSLYLEPAQGAASFNLLKMARTGLKVELRNAVFKSMRSGQAAKKEGLEFKFQDVSYKCDIEVVPLHIVPDEKYYLVLFKNTPASALSEPATNKRKSGREKELEKELLVIKEDMTTIIEEREGAIEELQTANEEIISTNEELQTINEELHTSKEEMESTNEELATINDQLMLRNEQLNELQNYTDGIVATIAEAMIVLDKNLVVRSANQSFYALFKTSPEETEGFYLFDLGNGQWKIPRLKELLLQVIPQRNEIYNFKVTHEFPRIGNKIMMLNAKLLSQKIHSQELIFLAIQDITAHVEAEKIIREREEWFNNMANNAPVMIWVAGKDKTITFFNNTWYAFTGNTASENVENDWMKAIQKEDVERYLTAYNESFDSQQPFTIEYRLKRYDSVYRWVLNQGKPTYDGSSNFTGYIGTCTDIDDQKKIAEKKDEFITIASHELKTPLTTAKAYVQLLEDLLKENGNEEIITFLHKTKVSIEKLNQLIGQLLDTTKLQNGKMTLNITEFNFEDLFIETIDFIRASHPKYNITATGNAGTTIHADYERLQQVITNLLTNAVKYSQSSEKIEIHVGDSNDELLFSVRDHGVGIHPNNQKNIFEKYYREAEKTTHYPGLGVGLFIAAEIIERHHGRIWVESMVGEGSTFYFTIPLKRSSGD</sequence>
<dbReference type="FunFam" id="3.30.565.10:FF:000006">
    <property type="entry name" value="Sensor histidine kinase WalK"/>
    <property type="match status" value="1"/>
</dbReference>
<keyword evidence="15" id="KW-1185">Reference proteome</keyword>
<dbReference type="FunFam" id="3.30.450.20:FF:000099">
    <property type="entry name" value="Sensory box sensor histidine kinase"/>
    <property type="match status" value="1"/>
</dbReference>
<dbReference type="InterPro" id="IPR005467">
    <property type="entry name" value="His_kinase_dom"/>
</dbReference>
<evidence type="ECO:0000256" key="7">
    <source>
        <dbReference type="ARBA" id="ARBA00022777"/>
    </source>
</evidence>
<dbReference type="CDD" id="cd16434">
    <property type="entry name" value="CheB-CheR_fusion"/>
    <property type="match status" value="1"/>
</dbReference>
<dbReference type="InterPro" id="IPR000014">
    <property type="entry name" value="PAS"/>
</dbReference>
<dbReference type="RefSeq" id="WP_137262803.1">
    <property type="nucleotide sequence ID" value="NZ_SZQL01000013.1"/>
</dbReference>
<evidence type="ECO:0000313" key="15">
    <source>
        <dbReference type="Proteomes" id="UP000305848"/>
    </source>
</evidence>
<evidence type="ECO:0000259" key="12">
    <source>
        <dbReference type="PROSITE" id="PS50122"/>
    </source>
</evidence>
<dbReference type="GO" id="GO:0032259">
    <property type="term" value="P:methylation"/>
    <property type="evidence" value="ECO:0007669"/>
    <property type="project" value="UniProtKB-KW"/>
</dbReference>
<gene>
    <name evidence="14" type="ORF">FC093_15935</name>
</gene>
<dbReference type="Gene3D" id="3.40.50.180">
    <property type="entry name" value="Methylesterase CheB, C-terminal domain"/>
    <property type="match status" value="1"/>
</dbReference>
<feature type="domain" description="CheR-type methyltransferase" evidence="13">
    <location>
        <begin position="209"/>
        <end position="472"/>
    </location>
</feature>
<dbReference type="GO" id="GO:0005737">
    <property type="term" value="C:cytoplasm"/>
    <property type="evidence" value="ECO:0007669"/>
    <property type="project" value="InterPro"/>
</dbReference>
<dbReference type="SUPFAM" id="SSF55785">
    <property type="entry name" value="PYP-like sensor domain (PAS domain)"/>
    <property type="match status" value="2"/>
</dbReference>
<accession>A0A4U3L0I9</accession>
<keyword evidence="8" id="KW-0378">Hydrolase</keyword>
<feature type="active site" evidence="8">
    <location>
        <position position="27"/>
    </location>
</feature>
<dbReference type="InterPro" id="IPR050903">
    <property type="entry name" value="Bact_Chemotaxis_MeTrfase"/>
</dbReference>
<keyword evidence="6" id="KW-0949">S-adenosyl-L-methionine</keyword>
<dbReference type="Pfam" id="PF01739">
    <property type="entry name" value="CheR"/>
    <property type="match status" value="1"/>
</dbReference>
<dbReference type="GO" id="GO:0008984">
    <property type="term" value="F:protein-glutamate methylesterase activity"/>
    <property type="evidence" value="ECO:0007669"/>
    <property type="project" value="InterPro"/>
</dbReference>
<dbReference type="Pfam" id="PF03705">
    <property type="entry name" value="CheR_N"/>
    <property type="match status" value="1"/>
</dbReference>
<dbReference type="SUPFAM" id="SSF55874">
    <property type="entry name" value="ATPase domain of HSP90 chaperone/DNA topoisomerase II/histidine kinase"/>
    <property type="match status" value="1"/>
</dbReference>
<dbReference type="Pfam" id="PF13426">
    <property type="entry name" value="PAS_9"/>
    <property type="match status" value="1"/>
</dbReference>
<evidence type="ECO:0000256" key="1">
    <source>
        <dbReference type="ARBA" id="ARBA00000085"/>
    </source>
</evidence>
<evidence type="ECO:0000259" key="10">
    <source>
        <dbReference type="PROSITE" id="PS50109"/>
    </source>
</evidence>
<dbReference type="Gene3D" id="3.30.565.10">
    <property type="entry name" value="Histidine kinase-like ATPase, C-terminal domain"/>
    <property type="match status" value="1"/>
</dbReference>
<reference evidence="14 15" key="1">
    <citation type="submission" date="2019-05" db="EMBL/GenBank/DDBJ databases">
        <title>Panacibacter sp. strain 17mud1-8 Genome sequencing and assembly.</title>
        <authorList>
            <person name="Chhetri G."/>
        </authorList>
    </citation>
    <scope>NUCLEOTIDE SEQUENCE [LARGE SCALE GENOMIC DNA]</scope>
    <source>
        <strain evidence="14 15">17mud1-8</strain>
    </source>
</reference>
<comment type="catalytic activity">
    <reaction evidence="2">
        <text>L-glutamyl-[protein] + S-adenosyl-L-methionine = [protein]-L-glutamate 5-O-methyl ester + S-adenosyl-L-homocysteine</text>
        <dbReference type="Rhea" id="RHEA:24452"/>
        <dbReference type="Rhea" id="RHEA-COMP:10208"/>
        <dbReference type="Rhea" id="RHEA-COMP:10311"/>
        <dbReference type="ChEBI" id="CHEBI:29973"/>
        <dbReference type="ChEBI" id="CHEBI:57856"/>
        <dbReference type="ChEBI" id="CHEBI:59789"/>
        <dbReference type="ChEBI" id="CHEBI:82795"/>
        <dbReference type="EC" id="2.1.1.80"/>
    </reaction>
</comment>
<dbReference type="SMART" id="SM00086">
    <property type="entry name" value="PAC"/>
    <property type="match status" value="1"/>
</dbReference>
<protein>
    <submittedName>
        <fullName evidence="14">PAS domain S-box protein</fullName>
    </submittedName>
</protein>
<evidence type="ECO:0000256" key="8">
    <source>
        <dbReference type="PROSITE-ProRule" id="PRU00050"/>
    </source>
</evidence>
<dbReference type="Pfam" id="PF02518">
    <property type="entry name" value="HATPase_c"/>
    <property type="match status" value="1"/>
</dbReference>
<evidence type="ECO:0000256" key="2">
    <source>
        <dbReference type="ARBA" id="ARBA00001541"/>
    </source>
</evidence>
<dbReference type="PROSITE" id="PS50113">
    <property type="entry name" value="PAC"/>
    <property type="match status" value="1"/>
</dbReference>
<evidence type="ECO:0000256" key="4">
    <source>
        <dbReference type="ARBA" id="ARBA00022603"/>
    </source>
</evidence>
<evidence type="ECO:0000259" key="11">
    <source>
        <dbReference type="PROSITE" id="PS50113"/>
    </source>
</evidence>
<dbReference type="GO" id="GO:0006935">
    <property type="term" value="P:chemotaxis"/>
    <property type="evidence" value="ECO:0007669"/>
    <property type="project" value="UniProtKB-UniRule"/>
</dbReference>
<dbReference type="InterPro" id="IPR035965">
    <property type="entry name" value="PAS-like_dom_sf"/>
</dbReference>
<dbReference type="GO" id="GO:0008983">
    <property type="term" value="F:protein-glutamate O-methyltransferase activity"/>
    <property type="evidence" value="ECO:0007669"/>
    <property type="project" value="UniProtKB-EC"/>
</dbReference>
<keyword evidence="7" id="KW-0418">Kinase</keyword>
<dbReference type="SMART" id="SM00388">
    <property type="entry name" value="HisKA"/>
    <property type="match status" value="1"/>
</dbReference>
<dbReference type="Gene3D" id="1.10.287.130">
    <property type="match status" value="1"/>
</dbReference>
<dbReference type="Gene3D" id="1.10.155.10">
    <property type="entry name" value="Chemotaxis receptor methyltransferase CheR, N-terminal domain"/>
    <property type="match status" value="1"/>
</dbReference>
<evidence type="ECO:0000256" key="9">
    <source>
        <dbReference type="SAM" id="Coils"/>
    </source>
</evidence>
<dbReference type="InterPro" id="IPR003594">
    <property type="entry name" value="HATPase_dom"/>
</dbReference>
<evidence type="ECO:0000259" key="13">
    <source>
        <dbReference type="PROSITE" id="PS50123"/>
    </source>
</evidence>
<feature type="domain" description="PAC" evidence="11">
    <location>
        <begin position="931"/>
        <end position="983"/>
    </location>
</feature>
<dbReference type="Gene3D" id="3.30.450.20">
    <property type="entry name" value="PAS domain"/>
    <property type="match status" value="2"/>
</dbReference>
<feature type="domain" description="CheB-type methylesterase" evidence="12">
    <location>
        <begin position="12"/>
        <end position="195"/>
    </location>
</feature>
<dbReference type="CDD" id="cd00082">
    <property type="entry name" value="HisKA"/>
    <property type="match status" value="1"/>
</dbReference>
<dbReference type="PANTHER" id="PTHR24422:SF27">
    <property type="entry name" value="PROTEIN-GLUTAMATE O-METHYLTRANSFERASE"/>
    <property type="match status" value="1"/>
</dbReference>
<dbReference type="InterPro" id="IPR001610">
    <property type="entry name" value="PAC"/>
</dbReference>
<evidence type="ECO:0000313" key="14">
    <source>
        <dbReference type="EMBL" id="TKK66986.1"/>
    </source>
</evidence>
<dbReference type="PANTHER" id="PTHR24422">
    <property type="entry name" value="CHEMOTAXIS PROTEIN METHYLTRANSFERASE"/>
    <property type="match status" value="1"/>
</dbReference>
<name>A0A4U3L0I9_9BACT</name>
<dbReference type="Pfam" id="PF01339">
    <property type="entry name" value="CheB_methylest"/>
    <property type="match status" value="1"/>
</dbReference>
<evidence type="ECO:0000256" key="3">
    <source>
        <dbReference type="ARBA" id="ARBA00022553"/>
    </source>
</evidence>
<dbReference type="InterPro" id="IPR013655">
    <property type="entry name" value="PAS_fold_3"/>
</dbReference>
<keyword evidence="8" id="KW-0145">Chemotaxis</keyword>
<dbReference type="SMART" id="SM00091">
    <property type="entry name" value="PAS"/>
    <property type="match status" value="2"/>
</dbReference>
<feature type="active site" evidence="8">
    <location>
        <position position="144"/>
    </location>
</feature>
<dbReference type="SUPFAM" id="SSF47384">
    <property type="entry name" value="Homodimeric domain of signal transducing histidine kinase"/>
    <property type="match status" value="1"/>
</dbReference>
<dbReference type="InterPro" id="IPR036804">
    <property type="entry name" value="CheR_N_sf"/>
</dbReference>
<dbReference type="Pfam" id="PF00512">
    <property type="entry name" value="HisKA"/>
    <property type="match status" value="1"/>
</dbReference>
<dbReference type="EMBL" id="SZQL01000013">
    <property type="protein sequence ID" value="TKK66986.1"/>
    <property type="molecule type" value="Genomic_DNA"/>
</dbReference>
<dbReference type="SUPFAM" id="SSF52738">
    <property type="entry name" value="Methylesterase CheB, C-terminal domain"/>
    <property type="match status" value="1"/>
</dbReference>
<dbReference type="InterPro" id="IPR036097">
    <property type="entry name" value="HisK_dim/P_sf"/>
</dbReference>
<dbReference type="SUPFAM" id="SSF53335">
    <property type="entry name" value="S-adenosyl-L-methionine-dependent methyltransferases"/>
    <property type="match status" value="1"/>
</dbReference>
<evidence type="ECO:0000256" key="6">
    <source>
        <dbReference type="ARBA" id="ARBA00022691"/>
    </source>
</evidence>
<dbReference type="SMART" id="SM00138">
    <property type="entry name" value="MeTrc"/>
    <property type="match status" value="1"/>
</dbReference>
<dbReference type="InterPro" id="IPR003661">
    <property type="entry name" value="HisK_dim/P_dom"/>
</dbReference>
<dbReference type="InterPro" id="IPR022642">
    <property type="entry name" value="CheR_C"/>
</dbReference>
<dbReference type="InterPro" id="IPR000700">
    <property type="entry name" value="PAS-assoc_C"/>
</dbReference>
<dbReference type="InterPro" id="IPR029063">
    <property type="entry name" value="SAM-dependent_MTases_sf"/>
</dbReference>
<dbReference type="InterPro" id="IPR036890">
    <property type="entry name" value="HATPase_C_sf"/>
</dbReference>
<dbReference type="CDD" id="cd00130">
    <property type="entry name" value="PAS"/>
    <property type="match status" value="1"/>
</dbReference>
<dbReference type="PROSITE" id="PS50123">
    <property type="entry name" value="CHER"/>
    <property type="match status" value="1"/>
</dbReference>
<dbReference type="Gene3D" id="3.40.50.150">
    <property type="entry name" value="Vaccinia Virus protein VP39"/>
    <property type="match status" value="1"/>
</dbReference>
<comment type="catalytic activity">
    <reaction evidence="1">
        <text>ATP + protein L-histidine = ADP + protein N-phospho-L-histidine.</text>
        <dbReference type="EC" id="2.7.13.3"/>
    </reaction>
</comment>
<dbReference type="SMART" id="SM00387">
    <property type="entry name" value="HATPase_c"/>
    <property type="match status" value="1"/>
</dbReference>
<dbReference type="GO" id="GO:0000155">
    <property type="term" value="F:phosphorelay sensor kinase activity"/>
    <property type="evidence" value="ECO:0007669"/>
    <property type="project" value="InterPro"/>
</dbReference>
<dbReference type="InterPro" id="IPR022641">
    <property type="entry name" value="CheR_N"/>
</dbReference>
<feature type="active site" evidence="8">
    <location>
        <position position="54"/>
    </location>
</feature>
<feature type="domain" description="Histidine kinase" evidence="10">
    <location>
        <begin position="987"/>
        <end position="1202"/>
    </location>
</feature>
<keyword evidence="3" id="KW-0597">Phosphoprotein</keyword>
<dbReference type="AlphaFoldDB" id="A0A4U3L0I9"/>
<evidence type="ECO:0000256" key="5">
    <source>
        <dbReference type="ARBA" id="ARBA00022679"/>
    </source>
</evidence>
<keyword evidence="9" id="KW-0175">Coiled coil</keyword>
<comment type="caution">
    <text evidence="14">The sequence shown here is derived from an EMBL/GenBank/DDBJ whole genome shotgun (WGS) entry which is preliminary data.</text>
</comment>
<dbReference type="InterPro" id="IPR035909">
    <property type="entry name" value="CheB_C"/>
</dbReference>
<dbReference type="OrthoDB" id="9816309at2"/>
<organism evidence="14 15">
    <name type="scientific">Ilyomonas limi</name>
    <dbReference type="NCBI Taxonomy" id="2575867"/>
    <lineage>
        <taxon>Bacteria</taxon>
        <taxon>Pseudomonadati</taxon>
        <taxon>Bacteroidota</taxon>
        <taxon>Chitinophagia</taxon>
        <taxon>Chitinophagales</taxon>
        <taxon>Chitinophagaceae</taxon>
        <taxon>Ilyomonas</taxon>
    </lineage>
</organism>
<dbReference type="PROSITE" id="PS50122">
    <property type="entry name" value="CHEB"/>
    <property type="match status" value="1"/>
</dbReference>
<dbReference type="Proteomes" id="UP000305848">
    <property type="component" value="Unassembled WGS sequence"/>
</dbReference>
<feature type="coiled-coil region" evidence="9">
    <location>
        <begin position="664"/>
        <end position="730"/>
    </location>
</feature>
<keyword evidence="4" id="KW-0489">Methyltransferase</keyword>
<dbReference type="PRINTS" id="PR00996">
    <property type="entry name" value="CHERMTFRASE"/>
</dbReference>
<keyword evidence="5" id="KW-0808">Transferase</keyword>
<dbReference type="InterPro" id="IPR000673">
    <property type="entry name" value="Sig_transdc_resp-reg_Me-estase"/>
</dbReference>
<dbReference type="NCBIfam" id="TIGR00229">
    <property type="entry name" value="sensory_box"/>
    <property type="match status" value="1"/>
</dbReference>
<dbReference type="Pfam" id="PF08447">
    <property type="entry name" value="PAS_3"/>
    <property type="match status" value="1"/>
</dbReference>
<dbReference type="SUPFAM" id="SSF47757">
    <property type="entry name" value="Chemotaxis receptor methyltransferase CheR, N-terminal domain"/>
    <property type="match status" value="1"/>
</dbReference>